<reference evidence="2" key="1">
    <citation type="submission" date="2021-05" db="EMBL/GenBank/DDBJ databases">
        <authorList>
            <person name="Stam R."/>
        </authorList>
    </citation>
    <scope>NUCLEOTIDE SEQUENCE</scope>
    <source>
        <strain evidence="2">CS162</strain>
    </source>
</reference>
<dbReference type="GeneID" id="67017008"/>
<dbReference type="RefSeq" id="XP_043168804.1">
    <property type="nucleotide sequence ID" value="XM_043312869.1"/>
</dbReference>
<gene>
    <name evidence="2" type="ORF">ALTATR162_LOCUS5250</name>
</gene>
<evidence type="ECO:0000313" key="2">
    <source>
        <dbReference type="EMBL" id="CAG5158779.1"/>
    </source>
</evidence>
<feature type="compositionally biased region" description="Polar residues" evidence="1">
    <location>
        <begin position="9"/>
        <end position="21"/>
    </location>
</feature>
<dbReference type="Proteomes" id="UP000676310">
    <property type="component" value="Unassembled WGS sequence"/>
</dbReference>
<name>A0A8J2N639_9PLEO</name>
<dbReference type="OrthoDB" id="3538597at2759"/>
<accession>A0A8J2N639</accession>
<evidence type="ECO:0000256" key="1">
    <source>
        <dbReference type="SAM" id="MobiDB-lite"/>
    </source>
</evidence>
<evidence type="ECO:0000313" key="3">
    <source>
        <dbReference type="Proteomes" id="UP000676310"/>
    </source>
</evidence>
<dbReference type="EMBL" id="CAJRGZ010000019">
    <property type="protein sequence ID" value="CAG5158779.1"/>
    <property type="molecule type" value="Genomic_DNA"/>
</dbReference>
<dbReference type="AlphaFoldDB" id="A0A8J2N639"/>
<organism evidence="2 3">
    <name type="scientific">Alternaria atra</name>
    <dbReference type="NCBI Taxonomy" id="119953"/>
    <lineage>
        <taxon>Eukaryota</taxon>
        <taxon>Fungi</taxon>
        <taxon>Dikarya</taxon>
        <taxon>Ascomycota</taxon>
        <taxon>Pezizomycotina</taxon>
        <taxon>Dothideomycetes</taxon>
        <taxon>Pleosporomycetidae</taxon>
        <taxon>Pleosporales</taxon>
        <taxon>Pleosporineae</taxon>
        <taxon>Pleosporaceae</taxon>
        <taxon>Alternaria</taxon>
        <taxon>Alternaria sect. Ulocladioides</taxon>
    </lineage>
</organism>
<comment type="caution">
    <text evidence="2">The sequence shown here is derived from an EMBL/GenBank/DDBJ whole genome shotgun (WGS) entry which is preliminary data.</text>
</comment>
<keyword evidence="3" id="KW-1185">Reference proteome</keyword>
<protein>
    <submittedName>
        <fullName evidence="2">Uncharacterized protein</fullName>
    </submittedName>
</protein>
<proteinExistence type="predicted"/>
<sequence length="541" mass="61563">MAPKLRSRGNAQGLQTVTSNGSKRKRNGTSDAQSKSVPKKRKGKQSVVAVPDKPTDCQKAVVDEGIIKDFRIKFHPQPFCPQEPGNVPKEHQTKFKHIQQLGQMKYHSYALQPRPDIANKPWELDNKMRAKRLTQKAAKARSDYLNEDSWRMALENDVFERFEIEVACQQCRKRLWESHIQVNPAESNSRTTNLAERQKHRSVCKCEPLSRQYSILSTGLSDIFSTRIGERSVIQDDPENHHRIEMQPDRIYGLRTTDAMERILEQPHVSHLREDPEIDDVLLNRLTISCNPDSGGGASIYPFLVMEAKSLKGGSNFQKIETQTAVPIRNHLYLQLKLHDDELNKMQIPGGPLAWFLAYFGETWRVYGCYVTKSSPNALPYYNIVRLWQGSITGDDEALQLVLIVDYIVDWARDIYRPSIMRQLMSVVDQGSQSAYTIIEEPDILSIRDYANSWYGGRPVATISGAEITGVPAESAFDAMDSTIESSLEPLFESTGKHVDIRVWEGAKYESRVRGLLHQIQHGSYESLLVPLVTPPRHQDH</sequence>
<feature type="region of interest" description="Disordered" evidence="1">
    <location>
        <begin position="1"/>
        <end position="51"/>
    </location>
</feature>